<evidence type="ECO:0000313" key="2">
    <source>
        <dbReference type="Proteomes" id="UP000635885"/>
    </source>
</evidence>
<gene>
    <name evidence="1" type="ORF">GCM10010993_09150</name>
</gene>
<comment type="caution">
    <text evidence="1">The sequence shown here is derived from an EMBL/GenBank/DDBJ whole genome shotgun (WGS) entry which is preliminary data.</text>
</comment>
<evidence type="ECO:0000313" key="1">
    <source>
        <dbReference type="EMBL" id="GGC32311.1"/>
    </source>
</evidence>
<keyword evidence="2" id="KW-1185">Reference proteome</keyword>
<evidence type="ECO:0008006" key="3">
    <source>
        <dbReference type="Google" id="ProtNLM"/>
    </source>
</evidence>
<organism evidence="1 2">
    <name type="scientific">Belliella aquatica</name>
    <dbReference type="NCBI Taxonomy" id="1323734"/>
    <lineage>
        <taxon>Bacteria</taxon>
        <taxon>Pseudomonadati</taxon>
        <taxon>Bacteroidota</taxon>
        <taxon>Cytophagia</taxon>
        <taxon>Cytophagales</taxon>
        <taxon>Cyclobacteriaceae</taxon>
        <taxon>Belliella</taxon>
    </lineage>
</organism>
<reference evidence="2" key="1">
    <citation type="journal article" date="2019" name="Int. J. Syst. Evol. Microbiol.">
        <title>The Global Catalogue of Microorganisms (GCM) 10K type strain sequencing project: providing services to taxonomists for standard genome sequencing and annotation.</title>
        <authorList>
            <consortium name="The Broad Institute Genomics Platform"/>
            <consortium name="The Broad Institute Genome Sequencing Center for Infectious Disease"/>
            <person name="Wu L."/>
            <person name="Ma J."/>
        </authorList>
    </citation>
    <scope>NUCLEOTIDE SEQUENCE [LARGE SCALE GENOMIC DNA]</scope>
    <source>
        <strain evidence="2">CGMCC 1.12479</strain>
    </source>
</reference>
<dbReference type="EMBL" id="BMFD01000002">
    <property type="protein sequence ID" value="GGC32311.1"/>
    <property type="molecule type" value="Genomic_DNA"/>
</dbReference>
<accession>A0ABQ1LZR7</accession>
<dbReference type="Gene3D" id="2.60.120.10">
    <property type="entry name" value="Jelly Rolls"/>
    <property type="match status" value="1"/>
</dbReference>
<dbReference type="RefSeq" id="WP_188440152.1">
    <property type="nucleotide sequence ID" value="NZ_BMFD01000002.1"/>
</dbReference>
<dbReference type="InterPro" id="IPR014710">
    <property type="entry name" value="RmlC-like_jellyroll"/>
</dbReference>
<name>A0ABQ1LZR7_9BACT</name>
<protein>
    <recommendedName>
        <fullName evidence="3">cAMP-binding domain of CRP or a regulatory subunit of cAMP-dependent protein kinases</fullName>
    </recommendedName>
</protein>
<sequence length="201" mass="23744">MEKEFLEEIKKCCTIISNHFPYNGVKFNKLPWNDLKNYLFDKSYPAGEELKPSLVREIKSRMILEGLVVAYEMSSELDWKMYRVYEEGDIVVDLDSLRSGNPSVIRFQAYTKVRLAELTNHNENLLLKQYPKMNQLSILINQYMYSREAAFAKLLSMSNFEKYNAFLSNYRKTANSLKVQEMAELLNFSISTFKRLRKRKD</sequence>
<dbReference type="Proteomes" id="UP000635885">
    <property type="component" value="Unassembled WGS sequence"/>
</dbReference>
<proteinExistence type="predicted"/>